<dbReference type="EMBL" id="KN832430">
    <property type="protein sequence ID" value="KIN92733.1"/>
    <property type="molecule type" value="Genomic_DNA"/>
</dbReference>
<gene>
    <name evidence="1" type="ORF">M404DRAFT_36777</name>
</gene>
<dbReference type="HOGENOM" id="CLU_2606988_0_0_1"/>
<evidence type="ECO:0000313" key="2">
    <source>
        <dbReference type="Proteomes" id="UP000054217"/>
    </source>
</evidence>
<evidence type="ECO:0000313" key="1">
    <source>
        <dbReference type="EMBL" id="KIN92733.1"/>
    </source>
</evidence>
<reference evidence="2" key="2">
    <citation type="submission" date="2015-01" db="EMBL/GenBank/DDBJ databases">
        <title>Evolutionary Origins and Diversification of the Mycorrhizal Mutualists.</title>
        <authorList>
            <consortium name="DOE Joint Genome Institute"/>
            <consortium name="Mycorrhizal Genomics Consortium"/>
            <person name="Kohler A."/>
            <person name="Kuo A."/>
            <person name="Nagy L.G."/>
            <person name="Floudas D."/>
            <person name="Copeland A."/>
            <person name="Barry K.W."/>
            <person name="Cichocki N."/>
            <person name="Veneault-Fourrey C."/>
            <person name="LaButti K."/>
            <person name="Lindquist E.A."/>
            <person name="Lipzen A."/>
            <person name="Lundell T."/>
            <person name="Morin E."/>
            <person name="Murat C."/>
            <person name="Riley R."/>
            <person name="Ohm R."/>
            <person name="Sun H."/>
            <person name="Tunlid A."/>
            <person name="Henrissat B."/>
            <person name="Grigoriev I.V."/>
            <person name="Hibbett D.S."/>
            <person name="Martin F."/>
        </authorList>
    </citation>
    <scope>NUCLEOTIDE SEQUENCE [LARGE SCALE GENOMIC DNA]</scope>
    <source>
        <strain evidence="2">Marx 270</strain>
    </source>
</reference>
<name>A0A0C3NAY4_PISTI</name>
<reference evidence="1 2" key="1">
    <citation type="submission" date="2014-04" db="EMBL/GenBank/DDBJ databases">
        <authorList>
            <consortium name="DOE Joint Genome Institute"/>
            <person name="Kuo A."/>
            <person name="Kohler A."/>
            <person name="Costa M.D."/>
            <person name="Nagy L.G."/>
            <person name="Floudas D."/>
            <person name="Copeland A."/>
            <person name="Barry K.W."/>
            <person name="Cichocki N."/>
            <person name="Veneault-Fourrey C."/>
            <person name="LaButti K."/>
            <person name="Lindquist E.A."/>
            <person name="Lipzen A."/>
            <person name="Lundell T."/>
            <person name="Morin E."/>
            <person name="Murat C."/>
            <person name="Sun H."/>
            <person name="Tunlid A."/>
            <person name="Henrissat B."/>
            <person name="Grigoriev I.V."/>
            <person name="Hibbett D.S."/>
            <person name="Martin F."/>
            <person name="Nordberg H.P."/>
            <person name="Cantor M.N."/>
            <person name="Hua S.X."/>
        </authorList>
    </citation>
    <scope>NUCLEOTIDE SEQUENCE [LARGE SCALE GENOMIC DNA]</scope>
    <source>
        <strain evidence="1 2">Marx 270</strain>
    </source>
</reference>
<dbReference type="AlphaFoldDB" id="A0A0C3NAY4"/>
<dbReference type="Proteomes" id="UP000054217">
    <property type="component" value="Unassembled WGS sequence"/>
</dbReference>
<organism evidence="1 2">
    <name type="scientific">Pisolithus tinctorius Marx 270</name>
    <dbReference type="NCBI Taxonomy" id="870435"/>
    <lineage>
        <taxon>Eukaryota</taxon>
        <taxon>Fungi</taxon>
        <taxon>Dikarya</taxon>
        <taxon>Basidiomycota</taxon>
        <taxon>Agaricomycotina</taxon>
        <taxon>Agaricomycetes</taxon>
        <taxon>Agaricomycetidae</taxon>
        <taxon>Boletales</taxon>
        <taxon>Sclerodermatineae</taxon>
        <taxon>Pisolithaceae</taxon>
        <taxon>Pisolithus</taxon>
    </lineage>
</organism>
<protein>
    <submittedName>
        <fullName evidence="1">Uncharacterized protein</fullName>
    </submittedName>
</protein>
<sequence length="79" mass="9413">MLSIAVTWRSLLPVVSRMHLQYHDTLPRVTVAYNVESVRHPSRKAERNWRILQSGEVPLAMYYIDNMEIFSRRLRDARD</sequence>
<dbReference type="InParanoid" id="A0A0C3NAY4"/>
<accession>A0A0C3NAY4</accession>
<keyword evidence="2" id="KW-1185">Reference proteome</keyword>
<proteinExistence type="predicted"/>